<dbReference type="Proteomes" id="UP001223336">
    <property type="component" value="Unassembled WGS sequence"/>
</dbReference>
<evidence type="ECO:0000256" key="1">
    <source>
        <dbReference type="SAM" id="SignalP"/>
    </source>
</evidence>
<keyword evidence="4" id="KW-1185">Reference proteome</keyword>
<sequence>MKKLLIGLSLLAFSAGASAGDFFGGNNGEWKMGPNGPYYEESDWPEWTPMYWMDEMMNSFDDEDSYGGDNGFMGGMPFMGNNSNMPFMGNNNNYPMMAPQMGMPMGAPMMAPQMGMPMGAPMMAPQMGMPMGAPMMAPQMAPMPAMPPMPTAPGATPGPSAN</sequence>
<evidence type="ECO:0000313" key="4">
    <source>
        <dbReference type="Proteomes" id="UP001223336"/>
    </source>
</evidence>
<accession>A0AA51MQZ8</accession>
<proteinExistence type="predicted"/>
<gene>
    <name evidence="2" type="ORF">RCC75_18145</name>
    <name evidence="3" type="ORF">RCG00_21620</name>
</gene>
<evidence type="ECO:0000313" key="2">
    <source>
        <dbReference type="EMBL" id="MDQ5770455.1"/>
    </source>
</evidence>
<dbReference type="EMBL" id="JAVFKN010000031">
    <property type="protein sequence ID" value="MDQ5770455.1"/>
    <property type="molecule type" value="Genomic_DNA"/>
</dbReference>
<dbReference type="Proteomes" id="UP001229862">
    <property type="component" value="Chromosome"/>
</dbReference>
<evidence type="ECO:0000313" key="3">
    <source>
        <dbReference type="EMBL" id="WML86867.1"/>
    </source>
</evidence>
<reference evidence="3 4" key="1">
    <citation type="submission" date="2023-08" db="EMBL/GenBank/DDBJ databases">
        <title>New molecular markers tilS and rpoB for phylogenetic and monitoring studies of the genus Thiothrix biodiversity.</title>
        <authorList>
            <person name="Ravin N.V."/>
            <person name="Smolyakov D."/>
            <person name="Markov N.D."/>
            <person name="Beletsky A.V."/>
            <person name="Mardanov A.V."/>
            <person name="Rudenko T.S."/>
            <person name="Grabovich M.Y."/>
        </authorList>
    </citation>
    <scope>NUCLEOTIDE SEQUENCE</scope>
    <source>
        <strain evidence="3">DNT52</strain>
        <strain evidence="2 4">H33</strain>
    </source>
</reference>
<dbReference type="AlphaFoldDB" id="A0AA51MQZ8"/>
<feature type="chain" id="PRO_5041391797" evidence="1">
    <location>
        <begin position="20"/>
        <end position="162"/>
    </location>
</feature>
<keyword evidence="1" id="KW-0732">Signal</keyword>
<dbReference type="RefSeq" id="WP_308136162.1">
    <property type="nucleotide sequence ID" value="NZ_CP133217.1"/>
</dbReference>
<feature type="signal peptide" evidence="1">
    <location>
        <begin position="1"/>
        <end position="19"/>
    </location>
</feature>
<dbReference type="EMBL" id="CP133217">
    <property type="protein sequence ID" value="WML86867.1"/>
    <property type="molecule type" value="Genomic_DNA"/>
</dbReference>
<name>A0AA51MQZ8_9GAMM</name>
<organism evidence="3">
    <name type="scientific">Thiothrix subterranea</name>
    <dbReference type="NCBI Taxonomy" id="2735563"/>
    <lineage>
        <taxon>Bacteria</taxon>
        <taxon>Pseudomonadati</taxon>
        <taxon>Pseudomonadota</taxon>
        <taxon>Gammaproteobacteria</taxon>
        <taxon>Thiotrichales</taxon>
        <taxon>Thiotrichaceae</taxon>
        <taxon>Thiothrix</taxon>
    </lineage>
</organism>
<protein>
    <submittedName>
        <fullName evidence="3">Uncharacterized protein</fullName>
    </submittedName>
</protein>